<sequence length="86" mass="9978">MRRVRGRTVSTQTNNLPSSFGAESKDRARDREKPAKRTRWAKSNITTLKQPQLNERLVLTYVMVSTIGEEAGRCFAVWLLMRIQRL</sequence>
<dbReference type="Proteomes" id="UP001221413">
    <property type="component" value="Unassembled WGS sequence"/>
</dbReference>
<keyword evidence="3" id="KW-1185">Reference proteome</keyword>
<name>A0AAD6IVR8_DREDA</name>
<dbReference type="AlphaFoldDB" id="A0AAD6IVR8"/>
<feature type="compositionally biased region" description="Basic and acidic residues" evidence="1">
    <location>
        <begin position="23"/>
        <end position="35"/>
    </location>
</feature>
<evidence type="ECO:0000256" key="1">
    <source>
        <dbReference type="SAM" id="MobiDB-lite"/>
    </source>
</evidence>
<comment type="caution">
    <text evidence="2">The sequence shown here is derived from an EMBL/GenBank/DDBJ whole genome shotgun (WGS) entry which is preliminary data.</text>
</comment>
<evidence type="ECO:0000313" key="2">
    <source>
        <dbReference type="EMBL" id="KAJ6259559.1"/>
    </source>
</evidence>
<feature type="region of interest" description="Disordered" evidence="1">
    <location>
        <begin position="1"/>
        <end position="38"/>
    </location>
</feature>
<accession>A0AAD6IVR8</accession>
<proteinExistence type="predicted"/>
<reference evidence="2" key="1">
    <citation type="submission" date="2023-01" db="EMBL/GenBank/DDBJ databases">
        <title>The chitinases involved in constricting ring structure development in the nematode-trapping fungus Drechslerella dactyloides.</title>
        <authorList>
            <person name="Wang R."/>
            <person name="Zhang L."/>
            <person name="Tang P."/>
            <person name="Li S."/>
            <person name="Liang L."/>
        </authorList>
    </citation>
    <scope>NUCLEOTIDE SEQUENCE</scope>
    <source>
        <strain evidence="2">YMF1.00031</strain>
    </source>
</reference>
<feature type="compositionally biased region" description="Polar residues" evidence="1">
    <location>
        <begin position="8"/>
        <end position="18"/>
    </location>
</feature>
<organism evidence="2 3">
    <name type="scientific">Drechslerella dactyloides</name>
    <name type="common">Nematode-trapping fungus</name>
    <name type="synonym">Arthrobotrys dactyloides</name>
    <dbReference type="NCBI Taxonomy" id="74499"/>
    <lineage>
        <taxon>Eukaryota</taxon>
        <taxon>Fungi</taxon>
        <taxon>Dikarya</taxon>
        <taxon>Ascomycota</taxon>
        <taxon>Pezizomycotina</taxon>
        <taxon>Orbiliomycetes</taxon>
        <taxon>Orbiliales</taxon>
        <taxon>Orbiliaceae</taxon>
        <taxon>Drechslerella</taxon>
    </lineage>
</organism>
<gene>
    <name evidence="2" type="ORF">Dda_5196</name>
</gene>
<evidence type="ECO:0000313" key="3">
    <source>
        <dbReference type="Proteomes" id="UP001221413"/>
    </source>
</evidence>
<dbReference type="EMBL" id="JAQGDS010000006">
    <property type="protein sequence ID" value="KAJ6259559.1"/>
    <property type="molecule type" value="Genomic_DNA"/>
</dbReference>
<protein>
    <submittedName>
        <fullName evidence="2">Uncharacterized protein</fullName>
    </submittedName>
</protein>